<dbReference type="NCBIfam" id="TIGR00128">
    <property type="entry name" value="fabD"/>
    <property type="match status" value="1"/>
</dbReference>
<dbReference type="FunFam" id="3.30.70.250:FF:000001">
    <property type="entry name" value="Malonyl CoA-acyl carrier protein transacylase"/>
    <property type="match status" value="1"/>
</dbReference>
<dbReference type="SUPFAM" id="SSF52151">
    <property type="entry name" value="FabD/lysophospholipase-like"/>
    <property type="match status" value="1"/>
</dbReference>
<dbReference type="Gene3D" id="3.30.70.250">
    <property type="entry name" value="Malonyl-CoA ACP transacylase, ACP-binding"/>
    <property type="match status" value="1"/>
</dbReference>
<evidence type="ECO:0000313" key="8">
    <source>
        <dbReference type="Proteomes" id="UP001198893"/>
    </source>
</evidence>
<sequence length="304" mass="32685">MSKVVFMFPGQGAQYIGMGKDFYDACEESKAVYELASKVTGLDIAKLCFEENEEINITEYTQIAMLTTEAAIYAALKKAGKEPAACAGLSLGEYGALIASGVMSMEDAFRVIRARGIFMQEAVPTGGAMAAVLGLDAKAIEEVCSNTEGIVSIANYNCPGQIVITGEEAAVEKAGAALKEAGAKRVVPLKVSGPFHSAMLTGAGEKLAEVLENTKLQEFSIPYVTNVTADYVTTTEPVKELLKKQVSSSVRWQQSIERLIADGYDEFVEIGPGHTLSGFMRKINRDVKTVSIEKLEDYKAYVGE</sequence>
<dbReference type="AlphaFoldDB" id="A0AAW4WKR3"/>
<dbReference type="Pfam" id="PF00698">
    <property type="entry name" value="Acyl_transf_1"/>
    <property type="match status" value="1"/>
</dbReference>
<dbReference type="InterPro" id="IPR004410">
    <property type="entry name" value="Malonyl_CoA-ACP_transAc_FabD"/>
</dbReference>
<dbReference type="SMART" id="SM00827">
    <property type="entry name" value="PKS_AT"/>
    <property type="match status" value="1"/>
</dbReference>
<accession>A0AAW4WKR3</accession>
<dbReference type="PANTHER" id="PTHR42681">
    <property type="entry name" value="MALONYL-COA-ACYL CARRIER PROTEIN TRANSACYLASE, MITOCHONDRIAL"/>
    <property type="match status" value="1"/>
</dbReference>
<dbReference type="Proteomes" id="UP001198893">
    <property type="component" value="Unassembled WGS sequence"/>
</dbReference>
<dbReference type="InterPro" id="IPR016035">
    <property type="entry name" value="Acyl_Trfase/lysoPLipase"/>
</dbReference>
<evidence type="ECO:0000259" key="6">
    <source>
        <dbReference type="SMART" id="SM00827"/>
    </source>
</evidence>
<dbReference type="PANTHER" id="PTHR42681:SF1">
    <property type="entry name" value="MALONYL-COA-ACYL CARRIER PROTEIN TRANSACYLASE, MITOCHONDRIAL"/>
    <property type="match status" value="1"/>
</dbReference>
<comment type="similarity">
    <text evidence="4">Belongs to the fabD family.</text>
</comment>
<keyword evidence="2 4" id="KW-0012">Acyltransferase</keyword>
<dbReference type="EC" id="2.3.1.39" evidence="4"/>
<protein>
    <recommendedName>
        <fullName evidence="4">Malonyl CoA-acyl carrier protein transacylase</fullName>
        <ecNumber evidence="4">2.3.1.39</ecNumber>
    </recommendedName>
</protein>
<dbReference type="GO" id="GO:0005829">
    <property type="term" value="C:cytosol"/>
    <property type="evidence" value="ECO:0007669"/>
    <property type="project" value="TreeGrafter"/>
</dbReference>
<dbReference type="InterPro" id="IPR050858">
    <property type="entry name" value="Mal-CoA-ACP_Trans/PKS_FabD"/>
</dbReference>
<dbReference type="GO" id="GO:0006633">
    <property type="term" value="P:fatty acid biosynthetic process"/>
    <property type="evidence" value="ECO:0007669"/>
    <property type="project" value="TreeGrafter"/>
</dbReference>
<organism evidence="7 8">
    <name type="scientific">Roseburia amylophila</name>
    <dbReference type="NCBI Taxonomy" id="2981794"/>
    <lineage>
        <taxon>Bacteria</taxon>
        <taxon>Bacillati</taxon>
        <taxon>Bacillota</taxon>
        <taxon>Clostridia</taxon>
        <taxon>Lachnospirales</taxon>
        <taxon>Lachnospiraceae</taxon>
        <taxon>Roseburia</taxon>
    </lineage>
</organism>
<dbReference type="InterPro" id="IPR014043">
    <property type="entry name" value="Acyl_transferase_dom"/>
</dbReference>
<evidence type="ECO:0000256" key="1">
    <source>
        <dbReference type="ARBA" id="ARBA00022679"/>
    </source>
</evidence>
<keyword evidence="1 4" id="KW-0808">Transferase</keyword>
<dbReference type="InterPro" id="IPR024925">
    <property type="entry name" value="Malonyl_CoA-ACP_transAc"/>
</dbReference>
<reference evidence="7" key="1">
    <citation type="submission" date="2021-10" db="EMBL/GenBank/DDBJ databases">
        <title>Anaerobic single-cell dispensing facilitates the cultivation of human gut bacteria.</title>
        <authorList>
            <person name="Afrizal A."/>
        </authorList>
    </citation>
    <scope>NUCLEOTIDE SEQUENCE</scope>
    <source>
        <strain evidence="7">CLA-AA-H204</strain>
    </source>
</reference>
<evidence type="ECO:0000256" key="4">
    <source>
        <dbReference type="PIRNR" id="PIRNR000446"/>
    </source>
</evidence>
<name>A0AAW4WKR3_9FIRM</name>
<dbReference type="PIRSF" id="PIRSF000446">
    <property type="entry name" value="Mct"/>
    <property type="match status" value="1"/>
</dbReference>
<evidence type="ECO:0000313" key="7">
    <source>
        <dbReference type="EMBL" id="MCC2243356.1"/>
    </source>
</evidence>
<gene>
    <name evidence="7" type="primary">fabD</name>
    <name evidence="7" type="ORF">LKD47_13830</name>
</gene>
<evidence type="ECO:0000256" key="2">
    <source>
        <dbReference type="ARBA" id="ARBA00023315"/>
    </source>
</evidence>
<dbReference type="EMBL" id="JAJEQW010000020">
    <property type="protein sequence ID" value="MCC2243356.1"/>
    <property type="molecule type" value="Genomic_DNA"/>
</dbReference>
<evidence type="ECO:0000256" key="5">
    <source>
        <dbReference type="PIRSR" id="PIRSR000446-1"/>
    </source>
</evidence>
<dbReference type="RefSeq" id="WP_227700680.1">
    <property type="nucleotide sequence ID" value="NZ_JAJEQW010000020.1"/>
</dbReference>
<feature type="active site" evidence="5">
    <location>
        <position position="196"/>
    </location>
</feature>
<comment type="caution">
    <text evidence="7">The sequence shown here is derived from an EMBL/GenBank/DDBJ whole genome shotgun (WGS) entry which is preliminary data.</text>
</comment>
<feature type="active site" evidence="5">
    <location>
        <position position="90"/>
    </location>
</feature>
<dbReference type="InterPro" id="IPR016036">
    <property type="entry name" value="Malonyl_transacylase_ACP-bd"/>
</dbReference>
<proteinExistence type="inferred from homology"/>
<evidence type="ECO:0000256" key="3">
    <source>
        <dbReference type="ARBA" id="ARBA00048462"/>
    </source>
</evidence>
<feature type="domain" description="Malonyl-CoA:ACP transacylase (MAT)" evidence="6">
    <location>
        <begin position="7"/>
        <end position="304"/>
    </location>
</feature>
<dbReference type="InterPro" id="IPR001227">
    <property type="entry name" value="Ac_transferase_dom_sf"/>
</dbReference>
<dbReference type="Gene3D" id="3.40.366.10">
    <property type="entry name" value="Malonyl-Coenzyme A Acyl Carrier Protein, domain 2"/>
    <property type="match status" value="1"/>
</dbReference>
<dbReference type="GO" id="GO:0004314">
    <property type="term" value="F:[acyl-carrier-protein] S-malonyltransferase activity"/>
    <property type="evidence" value="ECO:0007669"/>
    <property type="project" value="UniProtKB-EC"/>
</dbReference>
<dbReference type="SUPFAM" id="SSF55048">
    <property type="entry name" value="Probable ACP-binding domain of malonyl-CoA ACP transacylase"/>
    <property type="match status" value="1"/>
</dbReference>
<comment type="catalytic activity">
    <reaction evidence="3 4">
        <text>holo-[ACP] + malonyl-CoA = malonyl-[ACP] + CoA</text>
        <dbReference type="Rhea" id="RHEA:41792"/>
        <dbReference type="Rhea" id="RHEA-COMP:9623"/>
        <dbReference type="Rhea" id="RHEA-COMP:9685"/>
        <dbReference type="ChEBI" id="CHEBI:57287"/>
        <dbReference type="ChEBI" id="CHEBI:57384"/>
        <dbReference type="ChEBI" id="CHEBI:64479"/>
        <dbReference type="ChEBI" id="CHEBI:78449"/>
        <dbReference type="EC" id="2.3.1.39"/>
    </reaction>
</comment>